<dbReference type="Pfam" id="PF00353">
    <property type="entry name" value="HemolysinCabind"/>
    <property type="match status" value="4"/>
</dbReference>
<evidence type="ECO:0000256" key="4">
    <source>
        <dbReference type="SAM" id="SignalP"/>
    </source>
</evidence>
<dbReference type="PROSITE" id="PS00330">
    <property type="entry name" value="HEMOLYSIN_CALCIUM"/>
    <property type="match status" value="2"/>
</dbReference>
<dbReference type="PANTHER" id="PTHR38340:SF1">
    <property type="entry name" value="S-LAYER PROTEIN"/>
    <property type="match status" value="1"/>
</dbReference>
<dbReference type="GO" id="GO:0005509">
    <property type="term" value="F:calcium ion binding"/>
    <property type="evidence" value="ECO:0007669"/>
    <property type="project" value="InterPro"/>
</dbReference>
<reference evidence="6" key="1">
    <citation type="submission" date="2017-03" db="EMBL/GenBank/DDBJ databases">
        <authorList>
            <person name="Rodrigo-Torres L."/>
            <person name="Arahal R.D."/>
            <person name="Lucena T."/>
        </authorList>
    </citation>
    <scope>NUCLEOTIDE SEQUENCE [LARGE SCALE GENOMIC DNA]</scope>
    <source>
        <strain evidence="6">CECT 8370</strain>
    </source>
</reference>
<gene>
    <name evidence="5" type="primary">hlyA_3</name>
    <name evidence="5" type="ORF">ROG8370_03460</name>
</gene>
<comment type="subcellular location">
    <subcellularLocation>
        <location evidence="1">Secreted</location>
    </subcellularLocation>
</comment>
<feature type="signal peptide" evidence="4">
    <location>
        <begin position="1"/>
        <end position="15"/>
    </location>
</feature>
<dbReference type="EMBL" id="FWFJ01000049">
    <property type="protein sequence ID" value="SLN71792.1"/>
    <property type="molecule type" value="Genomic_DNA"/>
</dbReference>
<feature type="compositionally biased region" description="Basic and acidic residues" evidence="3">
    <location>
        <begin position="146"/>
        <end position="162"/>
    </location>
</feature>
<keyword evidence="2" id="KW-0964">Secreted</keyword>
<name>A0A1X7A697_9RHOB</name>
<dbReference type="OrthoDB" id="7863760at2"/>
<feature type="chain" id="PRO_5012259451" evidence="4">
    <location>
        <begin position="16"/>
        <end position="373"/>
    </location>
</feature>
<evidence type="ECO:0000256" key="1">
    <source>
        <dbReference type="ARBA" id="ARBA00004613"/>
    </source>
</evidence>
<dbReference type="SUPFAM" id="SSF51120">
    <property type="entry name" value="beta-Roll"/>
    <property type="match status" value="2"/>
</dbReference>
<accession>A0A1X7A697</accession>
<keyword evidence="6" id="KW-1185">Reference proteome</keyword>
<dbReference type="InterPro" id="IPR001343">
    <property type="entry name" value="Hemolysn_Ca-bd"/>
</dbReference>
<dbReference type="GO" id="GO:0005576">
    <property type="term" value="C:extracellular region"/>
    <property type="evidence" value="ECO:0007669"/>
    <property type="project" value="UniProtKB-SubCell"/>
</dbReference>
<organism evidence="5 6">
    <name type="scientific">Roseovarius gaetbuli</name>
    <dbReference type="NCBI Taxonomy" id="1356575"/>
    <lineage>
        <taxon>Bacteria</taxon>
        <taxon>Pseudomonadati</taxon>
        <taxon>Pseudomonadota</taxon>
        <taxon>Alphaproteobacteria</taxon>
        <taxon>Rhodobacterales</taxon>
        <taxon>Roseobacteraceae</taxon>
        <taxon>Roseovarius</taxon>
    </lineage>
</organism>
<feature type="compositionally biased region" description="Acidic residues" evidence="3">
    <location>
        <begin position="163"/>
        <end position="176"/>
    </location>
</feature>
<evidence type="ECO:0000313" key="5">
    <source>
        <dbReference type="EMBL" id="SLN71792.1"/>
    </source>
</evidence>
<protein>
    <submittedName>
        <fullName evidence="5">Hemolysin, plasmid</fullName>
    </submittedName>
</protein>
<dbReference type="Gene3D" id="2.150.10.10">
    <property type="entry name" value="Serralysin-like metalloprotease, C-terminal"/>
    <property type="match status" value="2"/>
</dbReference>
<evidence type="ECO:0000313" key="6">
    <source>
        <dbReference type="Proteomes" id="UP000194012"/>
    </source>
</evidence>
<evidence type="ECO:0000256" key="2">
    <source>
        <dbReference type="ARBA" id="ARBA00022525"/>
    </source>
</evidence>
<dbReference type="InterPro" id="IPR050557">
    <property type="entry name" value="RTX_toxin/Mannuronan_C5-epim"/>
</dbReference>
<evidence type="ECO:0000256" key="3">
    <source>
        <dbReference type="SAM" id="MobiDB-lite"/>
    </source>
</evidence>
<keyword evidence="4" id="KW-0732">Signal</keyword>
<dbReference type="AlphaFoldDB" id="A0A1X7A697"/>
<feature type="compositionally biased region" description="Basic and acidic residues" evidence="3">
    <location>
        <begin position="202"/>
        <end position="216"/>
    </location>
</feature>
<dbReference type="InterPro" id="IPR018511">
    <property type="entry name" value="Hemolysin-typ_Ca-bd_CS"/>
</dbReference>
<feature type="compositionally biased region" description="Polar residues" evidence="3">
    <location>
        <begin position="34"/>
        <end position="45"/>
    </location>
</feature>
<proteinExistence type="predicted"/>
<feature type="region of interest" description="Disordered" evidence="3">
    <location>
        <begin position="23"/>
        <end position="229"/>
    </location>
</feature>
<dbReference type="Proteomes" id="UP000194012">
    <property type="component" value="Unassembled WGS sequence"/>
</dbReference>
<dbReference type="PRINTS" id="PR00313">
    <property type="entry name" value="CABNDNGRPT"/>
</dbReference>
<dbReference type="InterPro" id="IPR011049">
    <property type="entry name" value="Serralysin-like_metalloprot_C"/>
</dbReference>
<sequence>MLFLASLIGMMAVGAATFVGLDPAQDDSEDTDRGNSTTSEDNSGDNGLDTAEPDLVQQAFDGFEGGETASASPVAFGLSLVEPEDDSDGRDHESFDGDDKTGDIISGDDDLNTIGGTVGNDQINGYDGDDTVTGGGGDDQMYGGLGRDDIHGEDGEDTLHGGDDEDELFGDDEDDDLFGHNGQDSLEGGSGDDSLVGSAGNDHLRGDDGDDALHGDLDDDTLDGGMGQDTLFGGWGDDVVNGVTDDDTTEEADDIDGRDYLNGGGDDLIIAGRDDIVTAGAGEDSIVLGDWLSQDHQAEVLDFSAAEDSLMVFFDDSDGTDPEVSLEADEENGSNQHIVLNGVRIAMIANAGGLSLDHITLLPQSSFGTTNGL</sequence>
<feature type="compositionally biased region" description="Basic and acidic residues" evidence="3">
    <location>
        <begin position="89"/>
        <end position="102"/>
    </location>
</feature>
<dbReference type="PANTHER" id="PTHR38340">
    <property type="entry name" value="S-LAYER PROTEIN"/>
    <property type="match status" value="1"/>
</dbReference>